<dbReference type="PANTHER" id="PTHR48098">
    <property type="entry name" value="ENTEROCHELIN ESTERASE-RELATED"/>
    <property type="match status" value="1"/>
</dbReference>
<dbReference type="Gene3D" id="3.40.50.1820">
    <property type="entry name" value="alpha/beta hydrolase"/>
    <property type="match status" value="1"/>
</dbReference>
<proteinExistence type="predicted"/>
<evidence type="ECO:0000313" key="2">
    <source>
        <dbReference type="Proteomes" id="UP000198420"/>
    </source>
</evidence>
<dbReference type="Pfam" id="PF00756">
    <property type="entry name" value="Esterase"/>
    <property type="match status" value="1"/>
</dbReference>
<dbReference type="InterPro" id="IPR050583">
    <property type="entry name" value="Mycobacterial_A85_antigen"/>
</dbReference>
<dbReference type="InterPro" id="IPR000801">
    <property type="entry name" value="Esterase-like"/>
</dbReference>
<dbReference type="AlphaFoldDB" id="A0A238Y497"/>
<name>A0A238Y497_9ACTN</name>
<organism evidence="1 2">
    <name type="scientific">Actinomadura mexicana</name>
    <dbReference type="NCBI Taxonomy" id="134959"/>
    <lineage>
        <taxon>Bacteria</taxon>
        <taxon>Bacillati</taxon>
        <taxon>Actinomycetota</taxon>
        <taxon>Actinomycetes</taxon>
        <taxon>Streptosporangiales</taxon>
        <taxon>Thermomonosporaceae</taxon>
        <taxon>Actinomadura</taxon>
    </lineage>
</organism>
<dbReference type="EMBL" id="FZNP01000005">
    <property type="protein sequence ID" value="SNR65384.1"/>
    <property type="molecule type" value="Genomic_DNA"/>
</dbReference>
<sequence length="345" mass="38984">MVPWSEDLKGELHEHVVTSEALRDNPLGDPHERPLWVHTPPGYGEHARYPTIYIIQGYCGTISMWRNRTPFRRTLPELIDALFVREDVAPALVVYVDAWTGYGGSQYLDSPAIGAYHTYLCDDVVAWVDEHYRTLAHRDARAITGKSSGGYGSMVTAMLRPDLFGAFATHAGDALFDASYTPSFPPLARRLRDEFGGSYDTFLEYFRNCEVPLLHELDELLIETYGYAAAYSSDADGTVHVPFDPATGRLIPEIWQRWLAWDPVRMAAGHAEALRSMRAIWIDAGRQDEYYLDLGASAFHQALTDVGVSPGRMHFELFDGTHARIEYRYPLAIEWLTGHLTTEDH</sequence>
<keyword evidence="2" id="KW-1185">Reference proteome</keyword>
<protein>
    <submittedName>
        <fullName evidence="1">Putative esterase</fullName>
    </submittedName>
</protein>
<dbReference type="Proteomes" id="UP000198420">
    <property type="component" value="Unassembled WGS sequence"/>
</dbReference>
<dbReference type="RefSeq" id="WP_089312312.1">
    <property type="nucleotide sequence ID" value="NZ_FZNP01000005.1"/>
</dbReference>
<gene>
    <name evidence="1" type="ORF">SAMN06265355_105194</name>
</gene>
<dbReference type="OrthoDB" id="4527292at2"/>
<accession>A0A238Y497</accession>
<reference evidence="2" key="1">
    <citation type="submission" date="2017-06" db="EMBL/GenBank/DDBJ databases">
        <authorList>
            <person name="Varghese N."/>
            <person name="Submissions S."/>
        </authorList>
    </citation>
    <scope>NUCLEOTIDE SEQUENCE [LARGE SCALE GENOMIC DNA]</scope>
    <source>
        <strain evidence="2">DSM 44485</strain>
    </source>
</reference>
<evidence type="ECO:0000313" key="1">
    <source>
        <dbReference type="EMBL" id="SNR65384.1"/>
    </source>
</evidence>
<dbReference type="InterPro" id="IPR029058">
    <property type="entry name" value="AB_hydrolase_fold"/>
</dbReference>
<dbReference type="SUPFAM" id="SSF53474">
    <property type="entry name" value="alpha/beta-Hydrolases"/>
    <property type="match status" value="1"/>
</dbReference>